<feature type="domain" description="Major facilitator superfamily (MFS) profile" evidence="8">
    <location>
        <begin position="11"/>
        <end position="397"/>
    </location>
</feature>
<comment type="subcellular location">
    <subcellularLocation>
        <location evidence="1">Cell membrane</location>
        <topology evidence="1">Multi-pass membrane protein</topology>
    </subcellularLocation>
</comment>
<evidence type="ECO:0000259" key="8">
    <source>
        <dbReference type="PROSITE" id="PS50850"/>
    </source>
</evidence>
<keyword evidence="2" id="KW-0813">Transport</keyword>
<protein>
    <submittedName>
        <fullName evidence="9">MFS transporter</fullName>
    </submittedName>
</protein>
<dbReference type="PROSITE" id="PS50850">
    <property type="entry name" value="MFS"/>
    <property type="match status" value="1"/>
</dbReference>
<keyword evidence="3" id="KW-1003">Cell membrane</keyword>
<dbReference type="InterPro" id="IPR036259">
    <property type="entry name" value="MFS_trans_sf"/>
</dbReference>
<feature type="transmembrane region" description="Helical" evidence="7">
    <location>
        <begin position="217"/>
        <end position="236"/>
    </location>
</feature>
<evidence type="ECO:0000313" key="9">
    <source>
        <dbReference type="EMBL" id="MDP5276391.1"/>
    </source>
</evidence>
<dbReference type="PANTHER" id="PTHR43414">
    <property type="entry name" value="MULTIDRUG RESISTANCE PROTEIN MDTG"/>
    <property type="match status" value="1"/>
</dbReference>
<dbReference type="InterPro" id="IPR011701">
    <property type="entry name" value="MFS"/>
</dbReference>
<keyword evidence="5 7" id="KW-1133">Transmembrane helix</keyword>
<evidence type="ECO:0000256" key="6">
    <source>
        <dbReference type="ARBA" id="ARBA00023136"/>
    </source>
</evidence>
<keyword evidence="6 7" id="KW-0472">Membrane</keyword>
<dbReference type="InterPro" id="IPR020846">
    <property type="entry name" value="MFS_dom"/>
</dbReference>
<evidence type="ECO:0000256" key="5">
    <source>
        <dbReference type="ARBA" id="ARBA00022989"/>
    </source>
</evidence>
<dbReference type="SUPFAM" id="SSF103473">
    <property type="entry name" value="MFS general substrate transporter"/>
    <property type="match status" value="1"/>
</dbReference>
<feature type="transmembrane region" description="Helical" evidence="7">
    <location>
        <begin position="248"/>
        <end position="273"/>
    </location>
</feature>
<dbReference type="RefSeq" id="WP_305993772.1">
    <property type="nucleotide sequence ID" value="NZ_JAVAMP010000014.1"/>
</dbReference>
<gene>
    <name evidence="9" type="ORF">Q5Y73_20055</name>
</gene>
<dbReference type="CDD" id="cd17329">
    <property type="entry name" value="MFS_MdtH_MDR_like"/>
    <property type="match status" value="1"/>
</dbReference>
<dbReference type="Pfam" id="PF07690">
    <property type="entry name" value="MFS_1"/>
    <property type="match status" value="2"/>
</dbReference>
<feature type="transmembrane region" description="Helical" evidence="7">
    <location>
        <begin position="77"/>
        <end position="93"/>
    </location>
</feature>
<feature type="transmembrane region" description="Helical" evidence="7">
    <location>
        <begin position="164"/>
        <end position="183"/>
    </location>
</feature>
<evidence type="ECO:0000256" key="2">
    <source>
        <dbReference type="ARBA" id="ARBA00022448"/>
    </source>
</evidence>
<feature type="transmembrane region" description="Helical" evidence="7">
    <location>
        <begin position="375"/>
        <end position="396"/>
    </location>
</feature>
<name>A0ABT9J425_9BACL</name>
<feature type="transmembrane region" description="Helical" evidence="7">
    <location>
        <begin position="12"/>
        <end position="39"/>
    </location>
</feature>
<feature type="transmembrane region" description="Helical" evidence="7">
    <location>
        <begin position="45"/>
        <end position="65"/>
    </location>
</feature>
<sequence length="411" mass="46228">MHKIKKRYDAPIWVRLFGELLTSTTGSMLAPFLVIYLHQKLDGSVLLPMLIIGLQPLSEIFVTLLGGRLTDRFGRKSITLIALFLQASAMAGFIFADSIVLFVILYMMNGIGRGLYIPAQRAQITDATEEGKRAEVFAVINTAGAIGMAIGPLLGSIIFFYNPVIIFGMEASALLVYLLVVWLKMPETVPVVHREIHSSNNEIKKRYTFIQMITKHYVVLGLMVFTLPISFFYSQLESNYRIYIQELFPNFIFILAILSSVKAIMDIILQIGLVKWTERLSMQKVVVISYGSYVIAAIFYGISSNLTLLLVTQLILVVAESIGLNHFLKFVAKLAPEHQRGLYFSIYGTHWDISRFVGPFLGGLIFLHFGGAALFYLAAIFLVIGGVCQFFFVKYIEDTKSRIDRIHKYSA</sequence>
<feature type="transmembrane region" description="Helical" evidence="7">
    <location>
        <begin position="285"/>
        <end position="302"/>
    </location>
</feature>
<reference evidence="9 10" key="1">
    <citation type="submission" date="2023-08" db="EMBL/GenBank/DDBJ databases">
        <authorList>
            <person name="Park J.-S."/>
        </authorList>
    </citation>
    <scope>NUCLEOTIDE SEQUENCE [LARGE SCALE GENOMIC DNA]</scope>
    <source>
        <strain evidence="9 10">2205SS18-9</strain>
    </source>
</reference>
<keyword evidence="10" id="KW-1185">Reference proteome</keyword>
<dbReference type="EMBL" id="JAVAMP010000014">
    <property type="protein sequence ID" value="MDP5276391.1"/>
    <property type="molecule type" value="Genomic_DNA"/>
</dbReference>
<feature type="transmembrane region" description="Helical" evidence="7">
    <location>
        <begin position="99"/>
        <end position="116"/>
    </location>
</feature>
<evidence type="ECO:0000256" key="4">
    <source>
        <dbReference type="ARBA" id="ARBA00022692"/>
    </source>
</evidence>
<keyword evidence="4 7" id="KW-0812">Transmembrane</keyword>
<dbReference type="Gene3D" id="1.20.1250.20">
    <property type="entry name" value="MFS general substrate transporter like domains"/>
    <property type="match status" value="2"/>
</dbReference>
<comment type="caution">
    <text evidence="9">The sequence shown here is derived from an EMBL/GenBank/DDBJ whole genome shotgun (WGS) entry which is preliminary data.</text>
</comment>
<evidence type="ECO:0000256" key="3">
    <source>
        <dbReference type="ARBA" id="ARBA00022475"/>
    </source>
</evidence>
<proteinExistence type="predicted"/>
<feature type="transmembrane region" description="Helical" evidence="7">
    <location>
        <begin position="136"/>
        <end position="158"/>
    </location>
</feature>
<evidence type="ECO:0000313" key="10">
    <source>
        <dbReference type="Proteomes" id="UP001231941"/>
    </source>
</evidence>
<organism evidence="9 10">
    <name type="scientific">Chengkuizengella axinellae</name>
    <dbReference type="NCBI Taxonomy" id="3064388"/>
    <lineage>
        <taxon>Bacteria</taxon>
        <taxon>Bacillati</taxon>
        <taxon>Bacillota</taxon>
        <taxon>Bacilli</taxon>
        <taxon>Bacillales</taxon>
        <taxon>Paenibacillaceae</taxon>
        <taxon>Chengkuizengella</taxon>
    </lineage>
</organism>
<evidence type="ECO:0000256" key="7">
    <source>
        <dbReference type="SAM" id="Phobius"/>
    </source>
</evidence>
<dbReference type="PANTHER" id="PTHR43414:SF1">
    <property type="entry name" value="PEPTIDE PERMEASE"/>
    <property type="match status" value="1"/>
</dbReference>
<dbReference type="Proteomes" id="UP001231941">
    <property type="component" value="Unassembled WGS sequence"/>
</dbReference>
<evidence type="ECO:0000256" key="1">
    <source>
        <dbReference type="ARBA" id="ARBA00004651"/>
    </source>
</evidence>
<accession>A0ABT9J425</accession>